<evidence type="ECO:0000256" key="4">
    <source>
        <dbReference type="ARBA" id="ARBA00023098"/>
    </source>
</evidence>
<reference evidence="6 7" key="1">
    <citation type="submission" date="2019-06" db="EMBL/GenBank/DDBJ databases">
        <authorList>
            <person name="Broberg M."/>
        </authorList>
    </citation>
    <scope>NUCLEOTIDE SEQUENCE [LARGE SCALE GENOMIC DNA]</scope>
</reference>
<accession>A0ABY6TUG6</accession>
<dbReference type="SUPFAM" id="SSF53474">
    <property type="entry name" value="alpha/beta-Hydrolases"/>
    <property type="match status" value="1"/>
</dbReference>
<evidence type="ECO:0000256" key="3">
    <source>
        <dbReference type="ARBA" id="ARBA00022963"/>
    </source>
</evidence>
<dbReference type="Proteomes" id="UP000766486">
    <property type="component" value="Unassembled WGS sequence"/>
</dbReference>
<dbReference type="PANTHER" id="PTHR10272">
    <property type="entry name" value="PLATELET-ACTIVATING FACTOR ACETYLHYDROLASE"/>
    <property type="match status" value="1"/>
</dbReference>
<protein>
    <recommendedName>
        <fullName evidence="1">1-alkyl-2-acetylglycerophosphocholine esterase</fullName>
        <ecNumber evidence="1">3.1.1.47</ecNumber>
    </recommendedName>
</protein>
<keyword evidence="3" id="KW-0442">Lipid degradation</keyword>
<feature type="chain" id="PRO_5045111251" description="1-alkyl-2-acetylglycerophosphocholine esterase" evidence="5">
    <location>
        <begin position="41"/>
        <end position="401"/>
    </location>
</feature>
<keyword evidence="5" id="KW-0732">Signal</keyword>
<feature type="signal peptide" evidence="5">
    <location>
        <begin position="1"/>
        <end position="40"/>
    </location>
</feature>
<name>A0ABY6TUG6_BIOOC</name>
<proteinExistence type="predicted"/>
<evidence type="ECO:0000313" key="7">
    <source>
        <dbReference type="Proteomes" id="UP000766486"/>
    </source>
</evidence>
<dbReference type="EMBL" id="CABFNS010000368">
    <property type="protein sequence ID" value="VUC21309.1"/>
    <property type="molecule type" value="Genomic_DNA"/>
</dbReference>
<dbReference type="InterPro" id="IPR029058">
    <property type="entry name" value="AB_hydrolase_fold"/>
</dbReference>
<evidence type="ECO:0000256" key="1">
    <source>
        <dbReference type="ARBA" id="ARBA00013201"/>
    </source>
</evidence>
<dbReference type="PANTHER" id="PTHR10272:SF14">
    <property type="entry name" value="PAF ACETYLHYDROLASE FAMILY PROTEIN"/>
    <property type="match status" value="1"/>
</dbReference>
<evidence type="ECO:0000313" key="6">
    <source>
        <dbReference type="EMBL" id="VUC21309.1"/>
    </source>
</evidence>
<evidence type="ECO:0000256" key="2">
    <source>
        <dbReference type="ARBA" id="ARBA00022801"/>
    </source>
</evidence>
<dbReference type="Gene3D" id="3.40.50.1820">
    <property type="entry name" value="alpha/beta hydrolase"/>
    <property type="match status" value="1"/>
</dbReference>
<gene>
    <name evidence="6" type="ORF">CLO192961_LOCUS48755</name>
</gene>
<sequence length="401" mass="43295">MSRATAIRFSTSSTPFLVTTSSLPQMLRLLVLGLLATAEALVLPSPEGPYQVGLKIHAMTDHSRVDPYSPADNRHPRRLLTSIFWPVAKSCSHKEVAYLPPATAAWYGAQVSGLGLPNTTFSDMKLDVCDVSKPVKKCRNGTQRRFPLAVFSSGSGNSRLMYSLMAMSLASEGYVVVTVDHPYDADLVEFPDGMIIKSANISEDTESLKKLTQVRAADMSYVVSDLKRTSSLPVGLRESIDFSKIVAYGHSLGGASAASVIKADSQFLGGVDLDGRLVDPVLSEGIEEPFLLLGRPTHHQEDDTWVQFWKSLKGSKVELALNGTLHGSYTDMPRLFNALNLPAEAKAQAASLIGAIDGDRLDKILTSTLSSFFTFILGGSSEQFGSTVKSFAEVSVIGEEL</sequence>
<dbReference type="EC" id="3.1.1.47" evidence="1"/>
<evidence type="ECO:0000256" key="5">
    <source>
        <dbReference type="SAM" id="SignalP"/>
    </source>
</evidence>
<keyword evidence="4" id="KW-0443">Lipid metabolism</keyword>
<keyword evidence="7" id="KW-1185">Reference proteome</keyword>
<comment type="caution">
    <text evidence="6">The sequence shown here is derived from an EMBL/GenBank/DDBJ whole genome shotgun (WGS) entry which is preliminary data.</text>
</comment>
<keyword evidence="2" id="KW-0378">Hydrolase</keyword>
<organism evidence="6 7">
    <name type="scientific">Bionectria ochroleuca</name>
    <name type="common">Gliocladium roseum</name>
    <dbReference type="NCBI Taxonomy" id="29856"/>
    <lineage>
        <taxon>Eukaryota</taxon>
        <taxon>Fungi</taxon>
        <taxon>Dikarya</taxon>
        <taxon>Ascomycota</taxon>
        <taxon>Pezizomycotina</taxon>
        <taxon>Sordariomycetes</taxon>
        <taxon>Hypocreomycetidae</taxon>
        <taxon>Hypocreales</taxon>
        <taxon>Bionectriaceae</taxon>
        <taxon>Clonostachys</taxon>
    </lineage>
</organism>
<dbReference type="Pfam" id="PF03403">
    <property type="entry name" value="PAF-AH_p_II"/>
    <property type="match status" value="2"/>
</dbReference>